<gene>
    <name evidence="3" type="ORF">FOF52_05985</name>
</gene>
<dbReference type="Gene3D" id="1.10.10.2910">
    <property type="match status" value="1"/>
</dbReference>
<evidence type="ECO:0000259" key="2">
    <source>
        <dbReference type="Pfam" id="PF06114"/>
    </source>
</evidence>
<accession>A0ABY4L2T8</accession>
<dbReference type="EMBL" id="CP051627">
    <property type="protein sequence ID" value="UPT20570.1"/>
    <property type="molecule type" value="Genomic_DNA"/>
</dbReference>
<protein>
    <submittedName>
        <fullName evidence="3">ImmA/IrrE family metallo-endopeptidase</fullName>
    </submittedName>
</protein>
<reference evidence="3 4" key="1">
    <citation type="submission" date="2020-04" db="EMBL/GenBank/DDBJ databases">
        <title>Thermobifida alba genome sequencing and assembly.</title>
        <authorList>
            <person name="Luzics S."/>
            <person name="Horvath B."/>
            <person name="Nagy I."/>
            <person name="Toth A."/>
            <person name="Nagy I."/>
            <person name="Kukolya J."/>
        </authorList>
    </citation>
    <scope>NUCLEOTIDE SEQUENCE [LARGE SCALE GENOMIC DNA]</scope>
    <source>
        <strain evidence="3 4">DSM 43795</strain>
    </source>
</reference>
<evidence type="ECO:0000256" key="1">
    <source>
        <dbReference type="SAM" id="MobiDB-lite"/>
    </source>
</evidence>
<dbReference type="InterPro" id="IPR052345">
    <property type="entry name" value="Rad_response_metalloprotease"/>
</dbReference>
<feature type="region of interest" description="Disordered" evidence="1">
    <location>
        <begin position="269"/>
        <end position="289"/>
    </location>
</feature>
<dbReference type="InterPro" id="IPR010359">
    <property type="entry name" value="IrrE_HExxH"/>
</dbReference>
<feature type="domain" description="IrrE N-terminal-like" evidence="2">
    <location>
        <begin position="42"/>
        <end position="156"/>
    </location>
</feature>
<dbReference type="Pfam" id="PF06114">
    <property type="entry name" value="Peptidase_M78"/>
    <property type="match status" value="1"/>
</dbReference>
<dbReference type="Proteomes" id="UP000832041">
    <property type="component" value="Chromosome"/>
</dbReference>
<evidence type="ECO:0000313" key="3">
    <source>
        <dbReference type="EMBL" id="UPT20570.1"/>
    </source>
</evidence>
<organism evidence="3 4">
    <name type="scientific">Thermobifida alba</name>
    <name type="common">Thermomonospora alba</name>
    <dbReference type="NCBI Taxonomy" id="53522"/>
    <lineage>
        <taxon>Bacteria</taxon>
        <taxon>Bacillati</taxon>
        <taxon>Actinomycetota</taxon>
        <taxon>Actinomycetes</taxon>
        <taxon>Streptosporangiales</taxon>
        <taxon>Nocardiopsidaceae</taxon>
        <taxon>Thermobifida</taxon>
    </lineage>
</organism>
<name>A0ABY4L2T8_THEAE</name>
<dbReference type="PANTHER" id="PTHR43236:SF1">
    <property type="entry name" value="BLL7220 PROTEIN"/>
    <property type="match status" value="1"/>
</dbReference>
<proteinExistence type="predicted"/>
<evidence type="ECO:0000313" key="4">
    <source>
        <dbReference type="Proteomes" id="UP000832041"/>
    </source>
</evidence>
<keyword evidence="4" id="KW-1185">Reference proteome</keyword>
<dbReference type="RefSeq" id="WP_248592840.1">
    <property type="nucleotide sequence ID" value="NZ_BAABEB010000012.1"/>
</dbReference>
<sequence length="289" mass="31732">MSAEAEGRAAAERFRREQHLGAQPLGDLVAIIEQATGVDVAVLDADQDQHGLTMRDPQRDAVFVGVARTRKPMRQRSTLAHELGHILFGDMTDSARIAWKDRSPAEIRADAFARHLLIPLEGLRGFLEERRSLTQSVLSEVVQRFLVSPMIAAIALHQAGCIDTSTKEEWKTLTTPQLATRFGWSDQYRALQDESNRRRAPQRLLARAIRGYVEGVLSAQAIATLRGITRQEAEAELREAGVVPAERPVAWADPAELPDVGVDLAALDEALDAPDHDDNPPGMTTRGSG</sequence>
<dbReference type="PANTHER" id="PTHR43236">
    <property type="entry name" value="ANTITOXIN HIGA1"/>
    <property type="match status" value="1"/>
</dbReference>